<dbReference type="Pfam" id="PF00535">
    <property type="entry name" value="Glycos_transf_2"/>
    <property type="match status" value="1"/>
</dbReference>
<sequence length="301" mass="30740">MHPAITIVLATRNGAAHLPAQLRSIAAQRGVAWRLLASDDGSRDDTRAILAAFAAAHPGRVRLCSGPQAGFAANFLSAAARAVAEGPGRALAFCDQDDVWLPEKLARALAQCEAGGRHAAVGVACRAVPTGPDLRPSGGAAAPGPADFAGLLFGQAPGGNRLVLSAEAAARLAATVPAALQAGVPFHDWWAALVLTGIGGRLIHDPAPGLLYRQHGAAALGHRGAAAGLVRRARLVLSGEYARMVAANLDALAAQPCALSPAARAAMARLRAGQGESWRRHLLRGAHAATLRPKPSRAISA</sequence>
<protein>
    <submittedName>
        <fullName evidence="2">Glycosyl transferase family 2</fullName>
    </submittedName>
</protein>
<dbReference type="Gene3D" id="3.90.550.10">
    <property type="entry name" value="Spore Coat Polysaccharide Biosynthesis Protein SpsA, Chain A"/>
    <property type="match status" value="1"/>
</dbReference>
<feature type="domain" description="Glycosyltransferase 2-like" evidence="1">
    <location>
        <begin position="6"/>
        <end position="123"/>
    </location>
</feature>
<dbReference type="STRING" id="633194.SAMN05421759_12819"/>
<dbReference type="Proteomes" id="UP000186684">
    <property type="component" value="Unassembled WGS sequence"/>
</dbReference>
<dbReference type="PANTHER" id="PTHR22916">
    <property type="entry name" value="GLYCOSYLTRANSFERASE"/>
    <property type="match status" value="1"/>
</dbReference>
<dbReference type="GO" id="GO:0016758">
    <property type="term" value="F:hexosyltransferase activity"/>
    <property type="evidence" value="ECO:0007669"/>
    <property type="project" value="UniProtKB-ARBA"/>
</dbReference>
<dbReference type="EMBL" id="FTOQ01000028">
    <property type="protein sequence ID" value="SIT18032.1"/>
    <property type="molecule type" value="Genomic_DNA"/>
</dbReference>
<dbReference type="RefSeq" id="WP_076451313.1">
    <property type="nucleotide sequence ID" value="NZ_FTOQ01000028.1"/>
</dbReference>
<evidence type="ECO:0000313" key="2">
    <source>
        <dbReference type="EMBL" id="SIT18032.1"/>
    </source>
</evidence>
<evidence type="ECO:0000313" key="3">
    <source>
        <dbReference type="Proteomes" id="UP000186684"/>
    </source>
</evidence>
<dbReference type="PANTHER" id="PTHR22916:SF3">
    <property type="entry name" value="UDP-GLCNAC:BETAGAL BETA-1,3-N-ACETYLGLUCOSAMINYLTRANSFERASE-LIKE PROTEIN 1"/>
    <property type="match status" value="1"/>
</dbReference>
<keyword evidence="2" id="KW-0808">Transferase</keyword>
<dbReference type="AlphaFoldDB" id="A0A1N7Q585"/>
<accession>A0A1N7Q585</accession>
<name>A0A1N7Q585_9RHOB</name>
<gene>
    <name evidence="2" type="ORF">SAMN05421759_12819</name>
</gene>
<organism evidence="2 3">
    <name type="scientific">Roseivivax lentus</name>
    <dbReference type="NCBI Taxonomy" id="633194"/>
    <lineage>
        <taxon>Bacteria</taxon>
        <taxon>Pseudomonadati</taxon>
        <taxon>Pseudomonadota</taxon>
        <taxon>Alphaproteobacteria</taxon>
        <taxon>Rhodobacterales</taxon>
        <taxon>Roseobacteraceae</taxon>
        <taxon>Roseivivax</taxon>
    </lineage>
</organism>
<evidence type="ECO:0000259" key="1">
    <source>
        <dbReference type="Pfam" id="PF00535"/>
    </source>
</evidence>
<proteinExistence type="predicted"/>
<dbReference type="InterPro" id="IPR029044">
    <property type="entry name" value="Nucleotide-diphossugar_trans"/>
</dbReference>
<dbReference type="InterPro" id="IPR001173">
    <property type="entry name" value="Glyco_trans_2-like"/>
</dbReference>
<dbReference type="OrthoDB" id="9802649at2"/>
<reference evidence="3" key="1">
    <citation type="submission" date="2017-01" db="EMBL/GenBank/DDBJ databases">
        <authorList>
            <person name="Varghese N."/>
            <person name="Submissions S."/>
        </authorList>
    </citation>
    <scope>NUCLEOTIDE SEQUENCE [LARGE SCALE GENOMIC DNA]</scope>
    <source>
        <strain evidence="3">DSM 29430</strain>
    </source>
</reference>
<dbReference type="SUPFAM" id="SSF53448">
    <property type="entry name" value="Nucleotide-diphospho-sugar transferases"/>
    <property type="match status" value="1"/>
</dbReference>
<keyword evidence="3" id="KW-1185">Reference proteome</keyword>